<evidence type="ECO:0000313" key="1">
    <source>
        <dbReference type="EnsemblMetazoa" id="MESCA007000-PA"/>
    </source>
</evidence>
<keyword evidence="2" id="KW-1185">Reference proteome</keyword>
<name>T1GTG9_MEGSC</name>
<organism evidence="1 2">
    <name type="scientific">Megaselia scalaris</name>
    <name type="common">Humpbacked fly</name>
    <name type="synonym">Phora scalaris</name>
    <dbReference type="NCBI Taxonomy" id="36166"/>
    <lineage>
        <taxon>Eukaryota</taxon>
        <taxon>Metazoa</taxon>
        <taxon>Ecdysozoa</taxon>
        <taxon>Arthropoda</taxon>
        <taxon>Hexapoda</taxon>
        <taxon>Insecta</taxon>
        <taxon>Pterygota</taxon>
        <taxon>Neoptera</taxon>
        <taxon>Endopterygota</taxon>
        <taxon>Diptera</taxon>
        <taxon>Brachycera</taxon>
        <taxon>Muscomorpha</taxon>
        <taxon>Platypezoidea</taxon>
        <taxon>Phoridae</taxon>
        <taxon>Megaseliini</taxon>
        <taxon>Megaselia</taxon>
    </lineage>
</organism>
<reference evidence="2" key="1">
    <citation type="submission" date="2013-02" db="EMBL/GenBank/DDBJ databases">
        <authorList>
            <person name="Hughes D."/>
        </authorList>
    </citation>
    <scope>NUCLEOTIDE SEQUENCE</scope>
    <source>
        <strain>Durham</strain>
        <strain evidence="2">NC isolate 2 -- Noor lab</strain>
    </source>
</reference>
<dbReference type="EnsemblMetazoa" id="MESCA007000-RA">
    <property type="protein sequence ID" value="MESCA007000-PA"/>
    <property type="gene ID" value="MESCA007000"/>
</dbReference>
<dbReference type="AlphaFoldDB" id="T1GTG9"/>
<dbReference type="HOGENOM" id="CLU_1857569_0_0_1"/>
<evidence type="ECO:0000313" key="2">
    <source>
        <dbReference type="Proteomes" id="UP000015102"/>
    </source>
</evidence>
<dbReference type="EMBL" id="CAQQ02150904">
    <property type="status" value="NOT_ANNOTATED_CDS"/>
    <property type="molecule type" value="Genomic_DNA"/>
</dbReference>
<proteinExistence type="predicted"/>
<accession>T1GTG9</accession>
<dbReference type="Proteomes" id="UP000015102">
    <property type="component" value="Unassembled WGS sequence"/>
</dbReference>
<protein>
    <submittedName>
        <fullName evidence="1">Uncharacterized protein</fullName>
    </submittedName>
</protein>
<sequence>MMQFGRLRKGLSFFTSKNLILEIGIDFKSADFDKPSKDLKSLYSIMRKLDGTDFQLLYNPVRNPFHCTTPDTIGTTVIWSLALGIDTSYRRFFLRNAKEALGMSGYAQPLCFFFEPKLRWGGSFFLFGQKNKYRRILI</sequence>
<reference evidence="1" key="2">
    <citation type="submission" date="2015-06" db="UniProtKB">
        <authorList>
            <consortium name="EnsemblMetazoa"/>
        </authorList>
    </citation>
    <scope>IDENTIFICATION</scope>
</reference>
<dbReference type="EMBL" id="CAQQ02150905">
    <property type="status" value="NOT_ANNOTATED_CDS"/>
    <property type="molecule type" value="Genomic_DNA"/>
</dbReference>